<feature type="region of interest" description="Disordered" evidence="5">
    <location>
        <begin position="716"/>
        <end position="746"/>
    </location>
</feature>
<evidence type="ECO:0000313" key="7">
    <source>
        <dbReference type="EMBL" id="CAA7032729.1"/>
    </source>
</evidence>
<dbReference type="PANTHER" id="PTHR31973">
    <property type="entry name" value="POLYPROTEIN, PUTATIVE-RELATED"/>
    <property type="match status" value="1"/>
</dbReference>
<evidence type="ECO:0000256" key="3">
    <source>
        <dbReference type="ARBA" id="ARBA00022833"/>
    </source>
</evidence>
<sequence>MVYIAAVYGKWDRRDKGTWFFEVDDDKGGRLFSLRDGCTYVELVDMAKDDYGVDKNAELLQIGYPLPDIMLQQLPIDSPPTFVTTDRQVQSLIELSRTYVLRLCVSSQQRNHMKDDVPVADNVEHDSEWGLSSDDEDWDVHSHEDNEAEEEWEDDPIPPNPPTDWSKGDIDETEADYSVYGRVVDEDVREKKVPLDDIRLKGRCYNEGGRFDKHKDAVIIVGQRFGDKEELLCMLRLMALVHRFSFHVFKSTPELFVAICNVQGCAWRVRAAVKNEPTAFWVTKYVDTHTCSVVDRIAHRRSCTAKYIGALFMERVGIIEGIVPQHIAISMKVMFGLKLSYTSSYRALKAAQEYVRGTAEEGYANLASYLQRIKEANPGTITDLVRDGMDRFMYCFVSFRASIVGFQYVRRVIVVDGTHLTGKYGGVLLVAAGQDGNFQVFPLAVAVVDAENNESWGWFFNKLKSCFTEDFPLVIVSDRHPAIANAIESVLPWATRGICYYHMQNNIIGTYHAKEIMYMVKGAAYAHTVDTYNWYMDQIRAAKPALATYLEGADPSLWSRVHCPGERYNLKTSNIAESINAMVKKAKDFPIPFLLEFIRERLSHWFLKRRENALGLTTDHSKGVEYLLSIREYYAGFMDVERIDDWHFQVKSTSGYYNVDLELRTCSCGVFDIEKIPCSHVIAAITMAGLSVSDYVSPAYKRNTCHSTYAHPLFPPPSRFSSVKKERCRPPKEKPTPGRKKKSRWQSWLEMARKRKHKPRKMPKAYTCSKCRLPGHTRPKCVSETTSLFILVICKPQPKAWYVLMAQGLRKLNTKGVTLDKL</sequence>
<dbReference type="OrthoDB" id="1048204at2759"/>
<evidence type="ECO:0000256" key="4">
    <source>
        <dbReference type="PROSITE-ProRule" id="PRU00325"/>
    </source>
</evidence>
<protein>
    <recommendedName>
        <fullName evidence="6">SWIM-type domain-containing protein</fullName>
    </recommendedName>
</protein>
<dbReference type="InterPro" id="IPR018289">
    <property type="entry name" value="MULE_transposase_dom"/>
</dbReference>
<evidence type="ECO:0000313" key="9">
    <source>
        <dbReference type="Proteomes" id="UP000467841"/>
    </source>
</evidence>
<dbReference type="AlphaFoldDB" id="A0A6D2L875"/>
<dbReference type="InterPro" id="IPR007527">
    <property type="entry name" value="Znf_SWIM"/>
</dbReference>
<dbReference type="GO" id="GO:0008270">
    <property type="term" value="F:zinc ion binding"/>
    <property type="evidence" value="ECO:0007669"/>
    <property type="project" value="UniProtKB-KW"/>
</dbReference>
<dbReference type="InterPro" id="IPR006564">
    <property type="entry name" value="Znf_PMZ"/>
</dbReference>
<evidence type="ECO:0000259" key="6">
    <source>
        <dbReference type="PROSITE" id="PS50966"/>
    </source>
</evidence>
<dbReference type="Proteomes" id="UP000467841">
    <property type="component" value="Unassembled WGS sequence"/>
</dbReference>
<keyword evidence="1" id="KW-0479">Metal-binding</keyword>
<keyword evidence="2 4" id="KW-0863">Zinc-finger</keyword>
<evidence type="ECO:0000256" key="5">
    <source>
        <dbReference type="SAM" id="MobiDB-lite"/>
    </source>
</evidence>
<keyword evidence="3" id="KW-0862">Zinc</keyword>
<evidence type="ECO:0000256" key="1">
    <source>
        <dbReference type="ARBA" id="ARBA00022723"/>
    </source>
</evidence>
<dbReference type="EMBL" id="CACVBM020001851">
    <property type="protein sequence ID" value="CAA7061077.1"/>
    <property type="molecule type" value="Genomic_DNA"/>
</dbReference>
<dbReference type="PROSITE" id="PS50966">
    <property type="entry name" value="ZF_SWIM"/>
    <property type="match status" value="1"/>
</dbReference>
<reference evidence="8 9" key="1">
    <citation type="submission" date="2020-01" db="EMBL/GenBank/DDBJ databases">
        <authorList>
            <person name="Mishra B."/>
        </authorList>
    </citation>
    <scope>NUCLEOTIDE SEQUENCE [LARGE SCALE GENOMIC DNA]</scope>
</reference>
<dbReference type="EMBL" id="CACVBM020001126">
    <property type="protein sequence ID" value="CAA7032729.1"/>
    <property type="molecule type" value="Genomic_DNA"/>
</dbReference>
<dbReference type="InterPro" id="IPR004332">
    <property type="entry name" value="Transposase_MuDR"/>
</dbReference>
<dbReference type="PANTHER" id="PTHR31973:SF195">
    <property type="entry name" value="MUDR FAMILY TRANSPOSASE"/>
    <property type="match status" value="1"/>
</dbReference>
<accession>A0A6D2L875</accession>
<dbReference type="Pfam" id="PF04434">
    <property type="entry name" value="SWIM"/>
    <property type="match status" value="1"/>
</dbReference>
<dbReference type="SMART" id="SM00575">
    <property type="entry name" value="ZnF_PMZ"/>
    <property type="match status" value="1"/>
</dbReference>
<feature type="region of interest" description="Disordered" evidence="5">
    <location>
        <begin position="127"/>
        <end position="170"/>
    </location>
</feature>
<dbReference type="Pfam" id="PF10551">
    <property type="entry name" value="MULE"/>
    <property type="match status" value="1"/>
</dbReference>
<keyword evidence="9" id="KW-1185">Reference proteome</keyword>
<evidence type="ECO:0000256" key="2">
    <source>
        <dbReference type="ARBA" id="ARBA00022771"/>
    </source>
</evidence>
<feature type="domain" description="SWIM-type" evidence="6">
    <location>
        <begin position="657"/>
        <end position="689"/>
    </location>
</feature>
<evidence type="ECO:0000313" key="8">
    <source>
        <dbReference type="EMBL" id="CAA7061077.1"/>
    </source>
</evidence>
<dbReference type="Pfam" id="PF03108">
    <property type="entry name" value="DBD_Tnp_Mut"/>
    <property type="match status" value="1"/>
</dbReference>
<organism evidence="8 9">
    <name type="scientific">Microthlaspi erraticum</name>
    <dbReference type="NCBI Taxonomy" id="1685480"/>
    <lineage>
        <taxon>Eukaryota</taxon>
        <taxon>Viridiplantae</taxon>
        <taxon>Streptophyta</taxon>
        <taxon>Embryophyta</taxon>
        <taxon>Tracheophyta</taxon>
        <taxon>Spermatophyta</taxon>
        <taxon>Magnoliopsida</taxon>
        <taxon>eudicotyledons</taxon>
        <taxon>Gunneridae</taxon>
        <taxon>Pentapetalae</taxon>
        <taxon>rosids</taxon>
        <taxon>malvids</taxon>
        <taxon>Brassicales</taxon>
        <taxon>Brassicaceae</taxon>
        <taxon>Coluteocarpeae</taxon>
        <taxon>Microthlaspi</taxon>
    </lineage>
</organism>
<feature type="compositionally biased region" description="Basic and acidic residues" evidence="5">
    <location>
        <begin position="723"/>
        <end position="736"/>
    </location>
</feature>
<feature type="compositionally biased region" description="Acidic residues" evidence="5">
    <location>
        <begin position="146"/>
        <end position="156"/>
    </location>
</feature>
<name>A0A6D2L875_9BRAS</name>
<gene>
    <name evidence="7" type="ORF">MERR_LOCUS19964</name>
    <name evidence="8" type="ORF">MERR_LOCUS48313</name>
</gene>
<proteinExistence type="predicted"/>